<keyword evidence="3" id="KW-0235">DNA replication</keyword>
<feature type="compositionally biased region" description="Polar residues" evidence="5">
    <location>
        <begin position="281"/>
        <end position="293"/>
    </location>
</feature>
<gene>
    <name evidence="7" type="ORF">HMPREF0281_01830</name>
</gene>
<proteinExistence type="inferred from homology"/>
<dbReference type="SUPFAM" id="SSF56672">
    <property type="entry name" value="DNA/RNA polymerases"/>
    <property type="match status" value="1"/>
</dbReference>
<evidence type="ECO:0000313" key="8">
    <source>
        <dbReference type="Proteomes" id="UP000006015"/>
    </source>
</evidence>
<evidence type="ECO:0000256" key="3">
    <source>
        <dbReference type="ARBA" id="ARBA00022705"/>
    </source>
</evidence>
<dbReference type="SUPFAM" id="SSF53098">
    <property type="entry name" value="Ribonuclease H-like"/>
    <property type="match status" value="1"/>
</dbReference>
<accession>A0ABN0ADT5</accession>
<evidence type="ECO:0000256" key="2">
    <source>
        <dbReference type="ARBA" id="ARBA00012417"/>
    </source>
</evidence>
<dbReference type="Proteomes" id="UP000006015">
    <property type="component" value="Unassembled WGS sequence"/>
</dbReference>
<keyword evidence="7" id="KW-0548">Nucleotidyltransferase</keyword>
<dbReference type="EC" id="2.7.7.7" evidence="2"/>
<evidence type="ECO:0000259" key="6">
    <source>
        <dbReference type="SMART" id="SM00482"/>
    </source>
</evidence>
<feature type="region of interest" description="Disordered" evidence="5">
    <location>
        <begin position="275"/>
        <end position="299"/>
    </location>
</feature>
<feature type="region of interest" description="Disordered" evidence="5">
    <location>
        <begin position="786"/>
        <end position="812"/>
    </location>
</feature>
<dbReference type="InterPro" id="IPR001098">
    <property type="entry name" value="DNA-dir_DNA_pol_A_palm_dom"/>
</dbReference>
<reference evidence="7 8" key="1">
    <citation type="submission" date="2010-04" db="EMBL/GenBank/DDBJ databases">
        <authorList>
            <person name="Weinstock G."/>
            <person name="Sodergren E."/>
            <person name="Clifton S."/>
            <person name="Fulton L."/>
            <person name="Fulton B."/>
            <person name="Courtney L."/>
            <person name="Fronick C."/>
            <person name="Harrison M."/>
            <person name="Strong C."/>
            <person name="Farmer C."/>
            <person name="Delahaunty K."/>
            <person name="Markovic C."/>
            <person name="Hall O."/>
            <person name="Minx P."/>
            <person name="Tomlinson C."/>
            <person name="Mitreva M."/>
            <person name="Hou S."/>
            <person name="Wollam A."/>
            <person name="Pepin K.H."/>
            <person name="Johnson M."/>
            <person name="Bhonagiri V."/>
            <person name="Zhang X."/>
            <person name="Suruliraj S."/>
            <person name="Warren W."/>
            <person name="Chinwalla A."/>
            <person name="Mardis E.R."/>
            <person name="Wilson R.K."/>
        </authorList>
    </citation>
    <scope>NUCLEOTIDE SEQUENCE [LARGE SCALE GENOMIC DNA]</scope>
    <source>
        <strain evidence="7 8">DSM 20306</strain>
    </source>
</reference>
<dbReference type="Pfam" id="PF00476">
    <property type="entry name" value="DNA_pol_A"/>
    <property type="match status" value="1"/>
</dbReference>
<evidence type="ECO:0000256" key="1">
    <source>
        <dbReference type="ARBA" id="ARBA00007705"/>
    </source>
</evidence>
<evidence type="ECO:0000256" key="5">
    <source>
        <dbReference type="SAM" id="MobiDB-lite"/>
    </source>
</evidence>
<dbReference type="InterPro" id="IPR002298">
    <property type="entry name" value="DNA_polymerase_A"/>
</dbReference>
<feature type="compositionally biased region" description="Low complexity" evidence="5">
    <location>
        <begin position="20"/>
        <end position="38"/>
    </location>
</feature>
<dbReference type="PRINTS" id="PR00868">
    <property type="entry name" value="DNAPOLI"/>
</dbReference>
<protein>
    <recommendedName>
        <fullName evidence="2">DNA-directed DNA polymerase</fullName>
        <ecNumber evidence="2">2.7.7.7</ecNumber>
    </recommendedName>
</protein>
<dbReference type="Gene3D" id="3.30.420.10">
    <property type="entry name" value="Ribonuclease H-like superfamily/Ribonuclease H"/>
    <property type="match status" value="1"/>
</dbReference>
<comment type="catalytic activity">
    <reaction evidence="4">
        <text>DNA(n) + a 2'-deoxyribonucleoside 5'-triphosphate = DNA(n+1) + diphosphate</text>
        <dbReference type="Rhea" id="RHEA:22508"/>
        <dbReference type="Rhea" id="RHEA-COMP:17339"/>
        <dbReference type="Rhea" id="RHEA-COMP:17340"/>
        <dbReference type="ChEBI" id="CHEBI:33019"/>
        <dbReference type="ChEBI" id="CHEBI:61560"/>
        <dbReference type="ChEBI" id="CHEBI:173112"/>
        <dbReference type="EC" id="2.7.7.7"/>
    </reaction>
</comment>
<dbReference type="PANTHER" id="PTHR10133:SF27">
    <property type="entry name" value="DNA POLYMERASE NU"/>
    <property type="match status" value="1"/>
</dbReference>
<keyword evidence="8" id="KW-1185">Reference proteome</keyword>
<keyword evidence="7" id="KW-0808">Transferase</keyword>
<dbReference type="Gene3D" id="3.30.70.370">
    <property type="match status" value="1"/>
</dbReference>
<comment type="caution">
    <text evidence="7">The sequence shown here is derived from an EMBL/GenBank/DDBJ whole genome shotgun (WGS) entry which is preliminary data.</text>
</comment>
<name>A0ABN0ADT5_CORAM</name>
<sequence>MSAKENVPTTASEDIQNQLTDTDTTRATVDSTTSSKDLDSSALLSADHLAEMRGSAVSDEVIASSSAYTAYEKDDLPEPLKWIANFENALPALVYPLEEAGKGTTWQVKPQPSAVKFADGRTPKYICPAKNSGYPTPALVERRAVNDKTRRVLLVEGTKQALAALSATDPGTAVYGLTGITSWRGGVDGPSPAFQLVDGFPTYIIADADAATNRMVYDGAEDLGTLCRQWGASPVRFVNVPGGGKQGLDDVLAVISDDRREDMLELWIKQAGDKPCKKRPAQTQTNTASTMQTESRKPSVDSDLDAEFFHDAVDQAVYNKYAGTKLFRSGDKLVALETRDDRKQLDVVEIPYAIDLAAQAIRVKQAMTKKTRVRALTNTEAGIIFNKSRSSKYSNIRGITETPVLSKEGTIVCQSGYDPETGLYVDLSDNLEGFSVPEAPTHCDVQAARELLEEAYADFPFKKEADRTRALGMLLTLLVRPACPTAPMHVVTANNRGTGKGLLLSITSLIASGHDAHLQKLPFHDEEMEKLLYSALLAGRTQLMFDEAGEGLESLALASMLTGTHFGGRILGESKHELVVNSACVFAAGNNVAVKKDLARRSIIVEMETPLANPEARDDFQHPDLKAWVRENRKALLQAAFTLIRAWIVAGKPGPITGQDTGSFNEWYEAVGGILAFAGRADLMEGVREQRERRNESDQEDLAHIDWLYRTFDSPFRAFDAQNAIQESQINGEFVPLPSDLQSPSEATAQRLGRFYTKMQNRTIGGYVMKVVRMLNHTNLFDIVHVGPDDGDDGGNGGGTPPPRPPAPLTEDTGTTVVFDLETGDADDLHVTEVPGFVRLATYSVNGAEPVPTTDIAGELIPLLEKADTIVGHNVLQYDLPALQRLYGLDVKALIKADRVRDTLVMARLRAGGDKNLKYDLDKVASRCGVDGKLLADGETALKALAKQFGGFDKIPVDNPNYVEYALQDVRANVAVYEKLLTSVGKEINQDYLRLEHAKMHALAVVEARGIRVDTSKVDQFLAEEEQTKGEIRTWLIDTVGIPDEGKSPWASAAGKQVIADYLSQFNVAAPRTSKGSISTSTKALNELAEKHPDVPEVVELAAKMETLLHASTPASTINRYLRGDRVYPSIKSIQATGRLSTTKPGMTVFGSRGEWLIRQREMILPDSTDEALVSVDLSQIDARCMAAGSGDANYAQLFTPGRDAHTEMALRVFGDASRRSDAKALAHAANYGMGQKSFAQHAGISEVEATKQLERLHYEFPALEKFKDHLRKHAAAHGWIPTGFGRRVTVDRAKAYTRGPAAYGQGTARDVFLEGVLNLPAEVLEMVRIFVHDEIVLSVPRDRAEEIKHTVMGAFQAVELPNTGGVDVPVLSDSAGPAESWAGCQDN</sequence>
<dbReference type="PANTHER" id="PTHR10133">
    <property type="entry name" value="DNA POLYMERASE I"/>
    <property type="match status" value="1"/>
</dbReference>
<evidence type="ECO:0000256" key="4">
    <source>
        <dbReference type="ARBA" id="ARBA00049244"/>
    </source>
</evidence>
<comment type="similarity">
    <text evidence="1">Belongs to the DNA polymerase type-A family.</text>
</comment>
<dbReference type="EMBL" id="ADNS01000017">
    <property type="protein sequence ID" value="EFG80956.1"/>
    <property type="molecule type" value="Genomic_DNA"/>
</dbReference>
<dbReference type="SMART" id="SM00482">
    <property type="entry name" value="POLAc"/>
    <property type="match status" value="1"/>
</dbReference>
<feature type="compositionally biased region" description="Polar residues" evidence="5">
    <location>
        <begin position="7"/>
        <end position="19"/>
    </location>
</feature>
<keyword evidence="7" id="KW-0239">DNA-directed DNA polymerase</keyword>
<evidence type="ECO:0000313" key="7">
    <source>
        <dbReference type="EMBL" id="EFG80956.1"/>
    </source>
</evidence>
<organism evidence="7 8">
    <name type="scientific">Corynebacterium ammoniagenes DSM 20306</name>
    <dbReference type="NCBI Taxonomy" id="649754"/>
    <lineage>
        <taxon>Bacteria</taxon>
        <taxon>Bacillati</taxon>
        <taxon>Actinomycetota</taxon>
        <taxon>Actinomycetes</taxon>
        <taxon>Mycobacteriales</taxon>
        <taxon>Corynebacteriaceae</taxon>
        <taxon>Corynebacterium</taxon>
    </lineage>
</organism>
<dbReference type="InterPro" id="IPR012337">
    <property type="entry name" value="RNaseH-like_sf"/>
</dbReference>
<dbReference type="GO" id="GO:0003887">
    <property type="term" value="F:DNA-directed DNA polymerase activity"/>
    <property type="evidence" value="ECO:0007669"/>
    <property type="project" value="UniProtKB-KW"/>
</dbReference>
<dbReference type="Gene3D" id="1.10.150.20">
    <property type="entry name" value="5' to 3' exonuclease, C-terminal subdomain"/>
    <property type="match status" value="1"/>
</dbReference>
<feature type="region of interest" description="Disordered" evidence="5">
    <location>
        <begin position="1"/>
        <end position="38"/>
    </location>
</feature>
<dbReference type="InterPro" id="IPR043502">
    <property type="entry name" value="DNA/RNA_pol_sf"/>
</dbReference>
<dbReference type="RefSeq" id="WP_003848251.1">
    <property type="nucleotide sequence ID" value="NZ_CP009244.1"/>
</dbReference>
<feature type="domain" description="DNA-directed DNA polymerase family A palm" evidence="6">
    <location>
        <begin position="1155"/>
        <end position="1344"/>
    </location>
</feature>
<dbReference type="InterPro" id="IPR036397">
    <property type="entry name" value="RNaseH_sf"/>
</dbReference>